<sequence length="67" mass="7225">MMQKSRDTKSKKSSVTASKTKPRSSSRPDGMAAPSPHMSMSVQFKKTTHLCSILTGNSGAAARKQQE</sequence>
<dbReference type="AlphaFoldDB" id="W9NCP9"/>
<dbReference type="EMBL" id="KI981379">
    <property type="protein sequence ID" value="EXA28481.1"/>
    <property type="molecule type" value="Genomic_DNA"/>
</dbReference>
<reference evidence="2" key="1">
    <citation type="submission" date="2011-10" db="EMBL/GenBank/DDBJ databases">
        <title>The Genome Sequence of Fusarium oxysporum HDV247.</title>
        <authorList>
            <consortium name="The Broad Institute Genome Sequencing Platform"/>
            <person name="Ma L.-J."/>
            <person name="Gale L.R."/>
            <person name="Schwartz D.C."/>
            <person name="Zhou S."/>
            <person name="Corby-Kistler H."/>
            <person name="Young S.K."/>
            <person name="Zeng Q."/>
            <person name="Gargeya S."/>
            <person name="Fitzgerald M."/>
            <person name="Haas B."/>
            <person name="Abouelleil A."/>
            <person name="Alvarado L."/>
            <person name="Arachchi H.M."/>
            <person name="Berlin A."/>
            <person name="Brown A."/>
            <person name="Chapman S.B."/>
            <person name="Chen Z."/>
            <person name="Dunbar C."/>
            <person name="Freedman E."/>
            <person name="Gearin G."/>
            <person name="Goldberg J."/>
            <person name="Griggs A."/>
            <person name="Gujja S."/>
            <person name="Heiman D."/>
            <person name="Howarth C."/>
            <person name="Larson L."/>
            <person name="Lui A."/>
            <person name="MacDonald P.J.P."/>
            <person name="Montmayeur A."/>
            <person name="Murphy C."/>
            <person name="Neiman D."/>
            <person name="Pearson M."/>
            <person name="Priest M."/>
            <person name="Roberts A."/>
            <person name="Saif S."/>
            <person name="Shea T."/>
            <person name="Shenoy N."/>
            <person name="Sisk P."/>
            <person name="Stolte C."/>
            <person name="Sykes S."/>
            <person name="Wortman J."/>
            <person name="Nusbaum C."/>
            <person name="Birren B."/>
        </authorList>
    </citation>
    <scope>NUCLEOTIDE SEQUENCE [LARGE SCALE GENOMIC DNA]</scope>
    <source>
        <strain evidence="2">HDV247</strain>
    </source>
</reference>
<evidence type="ECO:0000256" key="1">
    <source>
        <dbReference type="SAM" id="MobiDB-lite"/>
    </source>
</evidence>
<organism evidence="2">
    <name type="scientific">Fusarium oxysporum f. sp. pisi HDV247</name>
    <dbReference type="NCBI Taxonomy" id="1080344"/>
    <lineage>
        <taxon>Eukaryota</taxon>
        <taxon>Fungi</taxon>
        <taxon>Dikarya</taxon>
        <taxon>Ascomycota</taxon>
        <taxon>Pezizomycotina</taxon>
        <taxon>Sordariomycetes</taxon>
        <taxon>Hypocreomycetidae</taxon>
        <taxon>Hypocreales</taxon>
        <taxon>Nectriaceae</taxon>
        <taxon>Fusarium</taxon>
        <taxon>Fusarium oxysporum species complex</taxon>
    </lineage>
</organism>
<dbReference type="HOGENOM" id="CLU_2812419_0_0_1"/>
<protein>
    <submittedName>
        <fullName evidence="2">Uncharacterized protein</fullName>
    </submittedName>
</protein>
<proteinExistence type="predicted"/>
<name>W9NCP9_FUSOX</name>
<feature type="region of interest" description="Disordered" evidence="1">
    <location>
        <begin position="1"/>
        <end position="42"/>
    </location>
</feature>
<reference evidence="2" key="2">
    <citation type="submission" date="2014-02" db="EMBL/GenBank/DDBJ databases">
        <title>Annotation of the Genome Sequence of Fusarium oxysporum HDV247.</title>
        <authorList>
            <consortium name="The Broad Institute Genomics Platform"/>
            <person name="Ma L.-J."/>
            <person name="Corby-Kistler H."/>
            <person name="Broz K."/>
            <person name="Gale L.R."/>
            <person name="Jonkers W."/>
            <person name="O'Donnell K."/>
            <person name="Ploetz R."/>
            <person name="Steinberg C."/>
            <person name="Schwartz D.C."/>
            <person name="VanEtten H."/>
            <person name="Zhou S."/>
            <person name="Young S.K."/>
            <person name="Zeng Q."/>
            <person name="Gargeya S."/>
            <person name="Fitzgerald M."/>
            <person name="Abouelleil A."/>
            <person name="Alvarado L."/>
            <person name="Chapman S.B."/>
            <person name="Gainer-Dewar J."/>
            <person name="Goldberg J."/>
            <person name="Griggs A."/>
            <person name="Gujja S."/>
            <person name="Hansen M."/>
            <person name="Howarth C."/>
            <person name="Imamovic A."/>
            <person name="Ireland A."/>
            <person name="Larimer J."/>
            <person name="McCowan C."/>
            <person name="Murphy C."/>
            <person name="Pearson M."/>
            <person name="Poon T.W."/>
            <person name="Priest M."/>
            <person name="Roberts A."/>
            <person name="Saif S."/>
            <person name="Shea T."/>
            <person name="Sykes S."/>
            <person name="Wortman J."/>
            <person name="Nusbaum C."/>
            <person name="Birren B."/>
        </authorList>
    </citation>
    <scope>NUCLEOTIDE SEQUENCE</scope>
    <source>
        <strain evidence="2">HDV247</strain>
    </source>
</reference>
<accession>W9NCP9</accession>
<evidence type="ECO:0000313" key="2">
    <source>
        <dbReference type="EMBL" id="EXA28481.1"/>
    </source>
</evidence>
<gene>
    <name evidence="2" type="ORF">FOVG_19921</name>
</gene>
<feature type="compositionally biased region" description="Basic and acidic residues" evidence="1">
    <location>
        <begin position="1"/>
        <end position="10"/>
    </location>
</feature>
<dbReference type="Proteomes" id="UP000030751">
    <property type="component" value="Unassembled WGS sequence"/>
</dbReference>